<organism evidence="8 9">
    <name type="scientific">Clonostachys solani</name>
    <dbReference type="NCBI Taxonomy" id="160281"/>
    <lineage>
        <taxon>Eukaryota</taxon>
        <taxon>Fungi</taxon>
        <taxon>Dikarya</taxon>
        <taxon>Ascomycota</taxon>
        <taxon>Pezizomycotina</taxon>
        <taxon>Sordariomycetes</taxon>
        <taxon>Hypocreomycetidae</taxon>
        <taxon>Hypocreales</taxon>
        <taxon>Bionectriaceae</taxon>
        <taxon>Clonostachys</taxon>
    </lineage>
</organism>
<accession>A0A9P0EQA5</accession>
<keyword evidence="4" id="KW-0274">FAD</keyword>
<evidence type="ECO:0000256" key="6">
    <source>
        <dbReference type="SAM" id="MobiDB-lite"/>
    </source>
</evidence>
<reference evidence="8" key="1">
    <citation type="submission" date="2021-10" db="EMBL/GenBank/DDBJ databases">
        <authorList>
            <person name="Piombo E."/>
        </authorList>
    </citation>
    <scope>NUCLEOTIDE SEQUENCE</scope>
</reference>
<comment type="similarity">
    <text evidence="2">Belongs to the GMC oxidoreductase family.</text>
</comment>
<comment type="caution">
    <text evidence="8">The sequence shown here is derived from an EMBL/GenBank/DDBJ whole genome shotgun (WGS) entry which is preliminary data.</text>
</comment>
<dbReference type="InterPro" id="IPR036188">
    <property type="entry name" value="FAD/NAD-bd_sf"/>
</dbReference>
<comment type="cofactor">
    <cofactor evidence="1">
        <name>FAD</name>
        <dbReference type="ChEBI" id="CHEBI:57692"/>
    </cofactor>
</comment>
<evidence type="ECO:0000256" key="5">
    <source>
        <dbReference type="ARBA" id="ARBA00023002"/>
    </source>
</evidence>
<dbReference type="OrthoDB" id="167809at2759"/>
<dbReference type="Gene3D" id="3.50.50.60">
    <property type="entry name" value="FAD/NAD(P)-binding domain"/>
    <property type="match status" value="2"/>
</dbReference>
<evidence type="ECO:0000313" key="9">
    <source>
        <dbReference type="Proteomes" id="UP000775872"/>
    </source>
</evidence>
<keyword evidence="5" id="KW-0560">Oxidoreductase</keyword>
<evidence type="ECO:0000256" key="4">
    <source>
        <dbReference type="ARBA" id="ARBA00022827"/>
    </source>
</evidence>
<protein>
    <recommendedName>
        <fullName evidence="7">Glucose-methanol-choline oxidoreductase C-terminal domain-containing protein</fullName>
    </recommendedName>
</protein>
<name>A0A9P0EQA5_9HYPO</name>
<sequence>MSFLGPSSRPSFHRRVGKAPQKQPEDEAAIPNHQWGYPTPGVQSPSSASVMGSDFFVSDNAWAEILDNGKYDYIVVGSGCTALAFIQETLAVDPHKKILCLERGDFLLPSHFQNLPLPFKMVLGGPSETFPWALSRKTFTDPELRYCHGSCPFFGGRSTFWSAWCPQPEINEMRDFPKALIAATQEDIFWPEANRLLHVTGTDELDNSIFAGLQDQVDSRLEKRINEIPTATHSGPARLAVGRSSPTSTLRFNKFSTPGPLLKIYEDQKVKEQKGEGAALDIMLNCVVEKLHADEEGRVRSVKTSKGVISLPTDETSIVLCAGAFPNATLLLNSFHDAKETVGKRVTGHFLTHVVARVPLSNFGKWDSAIKDSDQPCKLEIAAHYLAGEDPKTKQQYHVQITAIHSPNPKEDADDAARECPDYAAAATEEQLRDSTKHVVFVCATLGEFSEHNQHNWLRPDRNNTDPTTNVKLQYTLADSDRQLWNVMDEATYNTIEQMSAPLEGRVKSDVIEYWHTDENGVNGYWDKTRPDIADIRIPGIVHEASTAFVGSKDIGGSVDEYGRPHGIRNVHVTGGALFPTAGSWNPTLTMCGFTQHLARRLSRPVV</sequence>
<evidence type="ECO:0000259" key="7">
    <source>
        <dbReference type="Pfam" id="PF05199"/>
    </source>
</evidence>
<keyword evidence="3" id="KW-0285">Flavoprotein</keyword>
<dbReference type="PANTHER" id="PTHR42784:SF1">
    <property type="entry name" value="PYRANOSE 2-OXIDASE"/>
    <property type="match status" value="1"/>
</dbReference>
<dbReference type="GO" id="GO:0016614">
    <property type="term" value="F:oxidoreductase activity, acting on CH-OH group of donors"/>
    <property type="evidence" value="ECO:0007669"/>
    <property type="project" value="InterPro"/>
</dbReference>
<dbReference type="InterPro" id="IPR007867">
    <property type="entry name" value="GMC_OxRtase_C"/>
</dbReference>
<dbReference type="InterPro" id="IPR051473">
    <property type="entry name" value="P2Ox-like"/>
</dbReference>
<gene>
    <name evidence="8" type="ORF">CSOL1703_00017747</name>
</gene>
<keyword evidence="9" id="KW-1185">Reference proteome</keyword>
<evidence type="ECO:0000256" key="3">
    <source>
        <dbReference type="ARBA" id="ARBA00022630"/>
    </source>
</evidence>
<dbReference type="AlphaFoldDB" id="A0A9P0EQA5"/>
<proteinExistence type="inferred from homology"/>
<feature type="domain" description="Glucose-methanol-choline oxidoreductase C-terminal" evidence="7">
    <location>
        <begin position="465"/>
        <end position="592"/>
    </location>
</feature>
<dbReference type="Proteomes" id="UP000775872">
    <property type="component" value="Unassembled WGS sequence"/>
</dbReference>
<evidence type="ECO:0000256" key="1">
    <source>
        <dbReference type="ARBA" id="ARBA00001974"/>
    </source>
</evidence>
<dbReference type="SUPFAM" id="SSF51905">
    <property type="entry name" value="FAD/NAD(P)-binding domain"/>
    <property type="match status" value="1"/>
</dbReference>
<evidence type="ECO:0000313" key="8">
    <source>
        <dbReference type="EMBL" id="CAH0055643.1"/>
    </source>
</evidence>
<dbReference type="Pfam" id="PF05199">
    <property type="entry name" value="GMC_oxred_C"/>
    <property type="match status" value="1"/>
</dbReference>
<feature type="region of interest" description="Disordered" evidence="6">
    <location>
        <begin position="1"/>
        <end position="43"/>
    </location>
</feature>
<evidence type="ECO:0000256" key="2">
    <source>
        <dbReference type="ARBA" id="ARBA00010790"/>
    </source>
</evidence>
<dbReference type="EMBL" id="CABFOC020000058">
    <property type="protein sequence ID" value="CAH0055643.1"/>
    <property type="molecule type" value="Genomic_DNA"/>
</dbReference>
<dbReference type="PANTHER" id="PTHR42784">
    <property type="entry name" value="PYRANOSE 2-OXIDASE"/>
    <property type="match status" value="1"/>
</dbReference>